<comment type="caution">
    <text evidence="7">The sequence shown here is derived from an EMBL/GenBank/DDBJ whole genome shotgun (WGS) entry which is preliminary data.</text>
</comment>
<evidence type="ECO:0000259" key="6">
    <source>
        <dbReference type="PROSITE" id="PS50887"/>
    </source>
</evidence>
<dbReference type="InterPro" id="IPR000014">
    <property type="entry name" value="PAS"/>
</dbReference>
<dbReference type="InterPro" id="IPR001633">
    <property type="entry name" value="EAL_dom"/>
</dbReference>
<evidence type="ECO:0000259" key="5">
    <source>
        <dbReference type="PROSITE" id="PS50883"/>
    </source>
</evidence>
<dbReference type="InterPro" id="IPR029787">
    <property type="entry name" value="Nucleotide_cyclase"/>
</dbReference>
<sequence length="760" mass="86007">MDDSLKAQQAIDYYREQYDAIGARLLQTQHALRAARRDAQRQRVIARIVRRLYMIAGQEAPGSSADARLGDHLVALLVEALQIDCAALLTQRSLGSLSIEHGLGIHIDFQLLPALEALPARGIDSAAEQAPAPLVAALQAEGLRRWLWASSSDQDTLLLLGHRHERPIGSELTFEPADQDVAETVLGFYLALQEQRAAQNALQRAKIDYRTLFESAQDAFVVIDGENLRLVDANRQAQELLGADLEMLEQRPLLGWLAEPDPPKWRRRWRRALAGRMEQHECRLRNAHGEIFWVELRLIRIGDQSRGRVLLVGRDISKRKRVEERLRHYAFRDELTQLPNRALMYQRIEHALERQRKDPTQWFALLFLDLDRFKTVNDSLGHSLGDRLLVAIGQRLLGCLGKDDSIARLGGDEFLILLDRLARPRAAQAMAQRLEEALSTPITVNGHEIFTSASIGIVLGNGRYNHPEAMLRDADIAMYQAKRQPSRERRFAVFDPAMHARALAEMELERDLRRALERNEFLLYYQPIVSLADARITGFEALVRWQHPERGLVPPDHFIPLAEDTMLILEIGRFVMGEACSQAIKWAERFPNPPKINVNLSGRQFVNSRMAEDTSELVRQFACPTSLINLEITESAILTDTDQALAGLEKLHAQGFELSMDDFGTGYSSLSYLHQFPFDNIKIDRSFVEPLVREPRTAAIVTAIIRLAEILNKKVVAEGIETPEHLTVLQQLGCTYGQGYLFSRPVDASTAEEMLTKSPW</sequence>
<dbReference type="NCBIfam" id="TIGR00254">
    <property type="entry name" value="GGDEF"/>
    <property type="match status" value="1"/>
</dbReference>
<proteinExistence type="predicted"/>
<dbReference type="PROSITE" id="PS50883">
    <property type="entry name" value="EAL"/>
    <property type="match status" value="1"/>
</dbReference>
<dbReference type="RefSeq" id="WP_200344603.1">
    <property type="nucleotide sequence ID" value="NZ_NRSJ01000003.1"/>
</dbReference>
<dbReference type="Pfam" id="PF00990">
    <property type="entry name" value="GGDEF"/>
    <property type="match status" value="1"/>
</dbReference>
<dbReference type="Pfam" id="PF08448">
    <property type="entry name" value="PAS_4"/>
    <property type="match status" value="1"/>
</dbReference>
<dbReference type="Gene3D" id="3.20.20.450">
    <property type="entry name" value="EAL domain"/>
    <property type="match status" value="1"/>
</dbReference>
<dbReference type="InterPro" id="IPR000160">
    <property type="entry name" value="GGDEF_dom"/>
</dbReference>
<keyword evidence="2" id="KW-0973">c-di-GMP</keyword>
<dbReference type="Pfam" id="PF00563">
    <property type="entry name" value="EAL"/>
    <property type="match status" value="1"/>
</dbReference>
<dbReference type="EC" id="3.1.4.52" evidence="1"/>
<protein>
    <recommendedName>
        <fullName evidence="1">cyclic-guanylate-specific phosphodiesterase</fullName>
        <ecNumber evidence="1">3.1.4.52</ecNumber>
    </recommendedName>
</protein>
<dbReference type="InterPro" id="IPR052155">
    <property type="entry name" value="Biofilm_reg_signaling"/>
</dbReference>
<dbReference type="PROSITE" id="PS50112">
    <property type="entry name" value="PAS"/>
    <property type="match status" value="1"/>
</dbReference>
<reference evidence="7" key="1">
    <citation type="submission" date="2017-08" db="EMBL/GenBank/DDBJ databases">
        <authorList>
            <person name="Imhoff J.F."/>
            <person name="Rahn T."/>
            <person name="Kuenzel S."/>
            <person name="Neulinger S.C."/>
        </authorList>
    </citation>
    <scope>NUCLEOTIDE SEQUENCE</scope>
    <source>
        <strain evidence="7">DSM 11080</strain>
    </source>
</reference>
<accession>A0AAJ0U1K3</accession>
<dbReference type="CDD" id="cd01948">
    <property type="entry name" value="EAL"/>
    <property type="match status" value="1"/>
</dbReference>
<dbReference type="EMBL" id="NRSJ01000003">
    <property type="protein sequence ID" value="MBK1703568.1"/>
    <property type="molecule type" value="Genomic_DNA"/>
</dbReference>
<dbReference type="InterPro" id="IPR013656">
    <property type="entry name" value="PAS_4"/>
</dbReference>
<gene>
    <name evidence="7" type="ORF">CKO40_03105</name>
</gene>
<dbReference type="CDD" id="cd01949">
    <property type="entry name" value="GGDEF"/>
    <property type="match status" value="1"/>
</dbReference>
<dbReference type="InterPro" id="IPR035965">
    <property type="entry name" value="PAS-like_dom_sf"/>
</dbReference>
<dbReference type="GO" id="GO:0071111">
    <property type="term" value="F:cyclic-guanylate-specific phosphodiesterase activity"/>
    <property type="evidence" value="ECO:0007669"/>
    <property type="project" value="UniProtKB-EC"/>
</dbReference>
<organism evidence="7 8">
    <name type="scientific">Halochromatium glycolicum</name>
    <dbReference type="NCBI Taxonomy" id="85075"/>
    <lineage>
        <taxon>Bacteria</taxon>
        <taxon>Pseudomonadati</taxon>
        <taxon>Pseudomonadota</taxon>
        <taxon>Gammaproteobacteria</taxon>
        <taxon>Chromatiales</taxon>
        <taxon>Chromatiaceae</taxon>
        <taxon>Halochromatium</taxon>
    </lineage>
</organism>
<dbReference type="SMART" id="SM00052">
    <property type="entry name" value="EAL"/>
    <property type="match status" value="1"/>
</dbReference>
<feature type="domain" description="GGDEF" evidence="6">
    <location>
        <begin position="361"/>
        <end position="496"/>
    </location>
</feature>
<dbReference type="PANTHER" id="PTHR44757">
    <property type="entry name" value="DIGUANYLATE CYCLASE DGCP"/>
    <property type="match status" value="1"/>
</dbReference>
<dbReference type="FunFam" id="3.20.20.450:FF:000001">
    <property type="entry name" value="Cyclic di-GMP phosphodiesterase yahA"/>
    <property type="match status" value="1"/>
</dbReference>
<dbReference type="NCBIfam" id="TIGR00229">
    <property type="entry name" value="sensory_box"/>
    <property type="match status" value="1"/>
</dbReference>
<dbReference type="SUPFAM" id="SSF141868">
    <property type="entry name" value="EAL domain-like"/>
    <property type="match status" value="1"/>
</dbReference>
<dbReference type="SUPFAM" id="SSF55785">
    <property type="entry name" value="PYP-like sensor domain (PAS domain)"/>
    <property type="match status" value="1"/>
</dbReference>
<dbReference type="SUPFAM" id="SSF55073">
    <property type="entry name" value="Nucleotide cyclase"/>
    <property type="match status" value="1"/>
</dbReference>
<dbReference type="Proteomes" id="UP001296776">
    <property type="component" value="Unassembled WGS sequence"/>
</dbReference>
<dbReference type="InterPro" id="IPR043128">
    <property type="entry name" value="Rev_trsase/Diguanyl_cyclase"/>
</dbReference>
<evidence type="ECO:0000256" key="1">
    <source>
        <dbReference type="ARBA" id="ARBA00012282"/>
    </source>
</evidence>
<evidence type="ECO:0000256" key="2">
    <source>
        <dbReference type="ARBA" id="ARBA00022636"/>
    </source>
</evidence>
<feature type="domain" description="EAL" evidence="5">
    <location>
        <begin position="505"/>
        <end position="759"/>
    </location>
</feature>
<evidence type="ECO:0000313" key="8">
    <source>
        <dbReference type="Proteomes" id="UP001296776"/>
    </source>
</evidence>
<keyword evidence="8" id="KW-1185">Reference proteome</keyword>
<evidence type="ECO:0000259" key="4">
    <source>
        <dbReference type="PROSITE" id="PS50113"/>
    </source>
</evidence>
<dbReference type="InterPro" id="IPR035919">
    <property type="entry name" value="EAL_sf"/>
</dbReference>
<evidence type="ECO:0000313" key="7">
    <source>
        <dbReference type="EMBL" id="MBK1703568.1"/>
    </source>
</evidence>
<reference evidence="7" key="2">
    <citation type="journal article" date="2020" name="Microorganisms">
        <title>Osmotic Adaptation and Compatible Solute Biosynthesis of Phototrophic Bacteria as Revealed from Genome Analyses.</title>
        <authorList>
            <person name="Imhoff J.F."/>
            <person name="Rahn T."/>
            <person name="Kunzel S."/>
            <person name="Keller A."/>
            <person name="Neulinger S.C."/>
        </authorList>
    </citation>
    <scope>NUCLEOTIDE SEQUENCE</scope>
    <source>
        <strain evidence="7">DSM 11080</strain>
    </source>
</reference>
<dbReference type="InterPro" id="IPR000700">
    <property type="entry name" value="PAS-assoc_C"/>
</dbReference>
<feature type="domain" description="PAC" evidence="4">
    <location>
        <begin position="278"/>
        <end position="328"/>
    </location>
</feature>
<dbReference type="AlphaFoldDB" id="A0AAJ0U1K3"/>
<dbReference type="SMART" id="SM00091">
    <property type="entry name" value="PAS"/>
    <property type="match status" value="1"/>
</dbReference>
<dbReference type="SMART" id="SM00267">
    <property type="entry name" value="GGDEF"/>
    <property type="match status" value="1"/>
</dbReference>
<dbReference type="CDD" id="cd00130">
    <property type="entry name" value="PAS"/>
    <property type="match status" value="1"/>
</dbReference>
<evidence type="ECO:0000259" key="3">
    <source>
        <dbReference type="PROSITE" id="PS50112"/>
    </source>
</evidence>
<dbReference type="PANTHER" id="PTHR44757:SF2">
    <property type="entry name" value="BIOFILM ARCHITECTURE MAINTENANCE PROTEIN MBAA"/>
    <property type="match status" value="1"/>
</dbReference>
<name>A0AAJ0U1K3_9GAMM</name>
<dbReference type="Gene3D" id="3.30.450.20">
    <property type="entry name" value="PAS domain"/>
    <property type="match status" value="1"/>
</dbReference>
<dbReference type="Gene3D" id="3.30.70.270">
    <property type="match status" value="1"/>
</dbReference>
<dbReference type="PROSITE" id="PS50887">
    <property type="entry name" value="GGDEF"/>
    <property type="match status" value="1"/>
</dbReference>
<dbReference type="PROSITE" id="PS50113">
    <property type="entry name" value="PAC"/>
    <property type="match status" value="1"/>
</dbReference>
<feature type="domain" description="PAS" evidence="3">
    <location>
        <begin position="205"/>
        <end position="261"/>
    </location>
</feature>